<sequence length="109" mass="12375">MFGIAQDDGDKNGLRAIKPENRIIIDSVLSGPKLKRTNDQVFDTYPMPNLYRRDYAVAMPNAYRGDNCVPMPNLYRGKPTRFIIKADSANISTPDSVRMDELEQRPKAE</sequence>
<proteinExistence type="predicted"/>
<reference evidence="1" key="1">
    <citation type="journal article" date="2014" name="Int. J. Syst. Evol. Microbiol.">
        <title>Complete genome sequence of Corynebacterium casei LMG S-19264T (=DSM 44701T), isolated from a smear-ripened cheese.</title>
        <authorList>
            <consortium name="US DOE Joint Genome Institute (JGI-PGF)"/>
            <person name="Walter F."/>
            <person name="Albersmeier A."/>
            <person name="Kalinowski J."/>
            <person name="Ruckert C."/>
        </authorList>
    </citation>
    <scope>NUCLEOTIDE SEQUENCE</scope>
    <source>
        <strain evidence="1">CGMCC 1.12195</strain>
    </source>
</reference>
<protein>
    <submittedName>
        <fullName evidence="1">Uncharacterized protein</fullName>
    </submittedName>
</protein>
<accession>A0A917MGN8</accession>
<gene>
    <name evidence="1" type="ORF">GCM10007415_41320</name>
</gene>
<comment type="caution">
    <text evidence="1">The sequence shown here is derived from an EMBL/GenBank/DDBJ whole genome shotgun (WGS) entry which is preliminary data.</text>
</comment>
<evidence type="ECO:0000313" key="1">
    <source>
        <dbReference type="EMBL" id="GGH01052.1"/>
    </source>
</evidence>
<name>A0A917MGN8_9SPHI</name>
<dbReference type="EMBL" id="BMER01000005">
    <property type="protein sequence ID" value="GGH01052.1"/>
    <property type="molecule type" value="Genomic_DNA"/>
</dbReference>
<dbReference type="AlphaFoldDB" id="A0A917MGN8"/>
<dbReference type="Proteomes" id="UP000660862">
    <property type="component" value="Unassembled WGS sequence"/>
</dbReference>
<keyword evidence="2" id="KW-1185">Reference proteome</keyword>
<organism evidence="1 2">
    <name type="scientific">Parapedobacter pyrenivorans</name>
    <dbReference type="NCBI Taxonomy" id="1305674"/>
    <lineage>
        <taxon>Bacteria</taxon>
        <taxon>Pseudomonadati</taxon>
        <taxon>Bacteroidota</taxon>
        <taxon>Sphingobacteriia</taxon>
        <taxon>Sphingobacteriales</taxon>
        <taxon>Sphingobacteriaceae</taxon>
        <taxon>Parapedobacter</taxon>
    </lineage>
</organism>
<reference evidence="1" key="2">
    <citation type="submission" date="2020-09" db="EMBL/GenBank/DDBJ databases">
        <authorList>
            <person name="Sun Q."/>
            <person name="Zhou Y."/>
        </authorList>
    </citation>
    <scope>NUCLEOTIDE SEQUENCE</scope>
    <source>
        <strain evidence="1">CGMCC 1.12195</strain>
    </source>
</reference>
<evidence type="ECO:0000313" key="2">
    <source>
        <dbReference type="Proteomes" id="UP000660862"/>
    </source>
</evidence>